<comment type="caution">
    <text evidence="3">The sequence shown here is derived from an EMBL/GenBank/DDBJ whole genome shotgun (WGS) entry which is preliminary data.</text>
</comment>
<organism evidence="3">
    <name type="scientific">Thermocrispum agreste</name>
    <dbReference type="NCBI Taxonomy" id="37925"/>
    <lineage>
        <taxon>Bacteria</taxon>
        <taxon>Bacillati</taxon>
        <taxon>Actinomycetota</taxon>
        <taxon>Actinomycetes</taxon>
        <taxon>Pseudonocardiales</taxon>
        <taxon>Pseudonocardiaceae</taxon>
        <taxon>Thermocrispum</taxon>
    </lineage>
</organism>
<reference evidence="3" key="1">
    <citation type="submission" date="2018-05" db="EMBL/GenBank/DDBJ databases">
        <authorList>
            <person name="Lanie J.A."/>
            <person name="Ng W.-L."/>
            <person name="Kazmierczak K.M."/>
            <person name="Andrzejewski T.M."/>
            <person name="Davidsen T.M."/>
            <person name="Wayne K.J."/>
            <person name="Tettelin H."/>
            <person name="Glass J.I."/>
            <person name="Rusch D."/>
            <person name="Podicherti R."/>
            <person name="Tsui H.-C.T."/>
            <person name="Winkler M.E."/>
        </authorList>
    </citation>
    <scope>NUCLEOTIDE SEQUENCE</scope>
    <source>
        <strain evidence="3">ZC4RG45</strain>
    </source>
</reference>
<evidence type="ECO:0000256" key="2">
    <source>
        <dbReference type="SAM" id="Phobius"/>
    </source>
</evidence>
<feature type="compositionally biased region" description="Basic and acidic residues" evidence="1">
    <location>
        <begin position="51"/>
        <end position="71"/>
    </location>
</feature>
<feature type="transmembrane region" description="Helical" evidence="2">
    <location>
        <begin position="112"/>
        <end position="135"/>
    </location>
</feature>
<dbReference type="EMBL" id="QGUI01000552">
    <property type="protein sequence ID" value="PZM94731.1"/>
    <property type="molecule type" value="Genomic_DNA"/>
</dbReference>
<protein>
    <submittedName>
        <fullName evidence="3">Uncharacterized protein</fullName>
    </submittedName>
</protein>
<keyword evidence="2" id="KW-1133">Transmembrane helix</keyword>
<dbReference type="AlphaFoldDB" id="A0A2W4J8I9"/>
<dbReference type="STRING" id="1111738.GCA_000427905_03641"/>
<name>A0A2W4J8I9_9PSEU</name>
<gene>
    <name evidence="3" type="ORF">DIU77_13610</name>
</gene>
<evidence type="ECO:0000313" key="3">
    <source>
        <dbReference type="EMBL" id="PZM94731.1"/>
    </source>
</evidence>
<keyword evidence="2" id="KW-0472">Membrane</keyword>
<feature type="region of interest" description="Disordered" evidence="1">
    <location>
        <begin position="39"/>
        <end position="71"/>
    </location>
</feature>
<accession>A0A2W4J8I9</accession>
<feature type="transmembrane region" description="Helical" evidence="2">
    <location>
        <begin position="79"/>
        <end position="106"/>
    </location>
</feature>
<sequence>MKIKDPANVEWQVEYRIAPWRRLIQPIAIVWWAPRRYSEVTPKRPAPPPPDKGDTPASRKDDEATKEPKEESSDDLKSILVAITVAALVAVLACVYAAFLIVLTVVEGTIRFSLALVVSIFAAVEIVIQWVVGAIRMLTPHRPGRVDVLRTVPENECIATLWVVTTQSKPEARNLTQALAAYLIHHAPVDLVDDPGARSLIAHHHGWITDRKTVHLGGGKGYVTLAGKLDRDGTRAWFLRSRSI</sequence>
<evidence type="ECO:0000256" key="1">
    <source>
        <dbReference type="SAM" id="MobiDB-lite"/>
    </source>
</evidence>
<keyword evidence="2" id="KW-0812">Transmembrane</keyword>
<proteinExistence type="predicted"/>